<proteinExistence type="predicted"/>
<dbReference type="InterPro" id="IPR038109">
    <property type="entry name" value="DNA_bind_recomb_sf"/>
</dbReference>
<sequence length="104" mass="12495">MLTEQQIPTPGTLEYRRTGSTRRYHPGYECKWATNTVVHILENREYTGCLVNFKTEKPSYKTKHSVENPIEKQAIFENHHEPIIDTETWERVQELRKQRKRPNR</sequence>
<name>D5Q4B2_CLODI</name>
<dbReference type="Gene3D" id="3.90.1750.20">
    <property type="entry name" value="Putative Large Serine Recombinase, Chain B, Domain 2"/>
    <property type="match status" value="1"/>
</dbReference>
<evidence type="ECO:0000313" key="3">
    <source>
        <dbReference type="Proteomes" id="UP000003227"/>
    </source>
</evidence>
<dbReference type="AlphaFoldDB" id="D5Q4B2"/>
<comment type="caution">
    <text evidence="2">The sequence shown here is derived from an EMBL/GenBank/DDBJ whole genome shotgun (WGS) entry which is preliminary data.</text>
</comment>
<accession>D5Q4B2</accession>
<dbReference type="HOGENOM" id="CLU_2247481_0_0_9"/>
<evidence type="ECO:0000313" key="2">
    <source>
        <dbReference type="EMBL" id="EFH07432.1"/>
    </source>
</evidence>
<gene>
    <name evidence="2" type="ORF">HMPREF0220_1744</name>
</gene>
<dbReference type="GO" id="GO:0003677">
    <property type="term" value="F:DNA binding"/>
    <property type="evidence" value="ECO:0007669"/>
    <property type="project" value="InterPro"/>
</dbReference>
<reference evidence="2 3" key="1">
    <citation type="submission" date="2010-05" db="EMBL/GenBank/DDBJ databases">
        <authorList>
            <person name="Qin X."/>
            <person name="Bachman B."/>
            <person name="Battles P."/>
            <person name="Bell A."/>
            <person name="Bess C."/>
            <person name="Bickham C."/>
            <person name="Chaboub L."/>
            <person name="Chen D."/>
            <person name="Coyle M."/>
            <person name="Deiros D.R."/>
            <person name="Dinh H."/>
            <person name="Forbes L."/>
            <person name="Fowler G."/>
            <person name="Francisco L."/>
            <person name="Fu Q."/>
            <person name="Gubbala S."/>
            <person name="Hale W."/>
            <person name="Han Y."/>
            <person name="Hemphill L."/>
            <person name="Highlander S.K."/>
            <person name="Hirani K."/>
            <person name="Hogues M."/>
            <person name="Jackson L."/>
            <person name="Jakkamsetti A."/>
            <person name="Javaid M."/>
            <person name="Jiang H."/>
            <person name="Korchina V."/>
            <person name="Kovar C."/>
            <person name="Lara F."/>
            <person name="Lee S."/>
            <person name="Mata R."/>
            <person name="Mathew T."/>
            <person name="Moen C."/>
            <person name="Morales K."/>
            <person name="Munidasa M."/>
            <person name="Nazareth L."/>
            <person name="Ngo R."/>
            <person name="Nguyen L."/>
            <person name="Okwuonu G."/>
            <person name="Ongeri F."/>
            <person name="Patil S."/>
            <person name="Petrosino J."/>
            <person name="Pham C."/>
            <person name="Pham P."/>
            <person name="Pu L.-L."/>
            <person name="Puazo M."/>
            <person name="Raj R."/>
            <person name="Reid J."/>
            <person name="Rouhana J."/>
            <person name="Saada N."/>
            <person name="Shang Y."/>
            <person name="Simmons D."/>
            <person name="Thornton R."/>
            <person name="Warren J."/>
            <person name="Weissenberger G."/>
            <person name="Zhang J."/>
            <person name="Zhang L."/>
            <person name="Zhou C."/>
            <person name="Zhu D."/>
            <person name="Muzny D."/>
            <person name="Worley K."/>
            <person name="Gibbs R."/>
        </authorList>
    </citation>
    <scope>NUCLEOTIDE SEQUENCE [LARGE SCALE GENOMIC DNA]</scope>
    <source>
        <strain evidence="2 3">NAP08</strain>
    </source>
</reference>
<dbReference type="PROSITE" id="PS51737">
    <property type="entry name" value="RECOMBINASE_DNA_BIND"/>
    <property type="match status" value="1"/>
</dbReference>
<protein>
    <submittedName>
        <fullName evidence="2">Recombinase</fullName>
    </submittedName>
</protein>
<dbReference type="Proteomes" id="UP000003227">
    <property type="component" value="Unassembled WGS sequence"/>
</dbReference>
<evidence type="ECO:0000259" key="1">
    <source>
        <dbReference type="PROSITE" id="PS51737"/>
    </source>
</evidence>
<dbReference type="Pfam" id="PF07508">
    <property type="entry name" value="Recombinase"/>
    <property type="match status" value="1"/>
</dbReference>
<dbReference type="EMBL" id="ADNX01000039">
    <property type="protein sequence ID" value="EFH07432.1"/>
    <property type="molecule type" value="Genomic_DNA"/>
</dbReference>
<dbReference type="GO" id="GO:0000150">
    <property type="term" value="F:DNA strand exchange activity"/>
    <property type="evidence" value="ECO:0007669"/>
    <property type="project" value="InterPro"/>
</dbReference>
<feature type="domain" description="Recombinase" evidence="1">
    <location>
        <begin position="1"/>
        <end position="102"/>
    </location>
</feature>
<dbReference type="InterPro" id="IPR011109">
    <property type="entry name" value="DNA_bind_recombinase_dom"/>
</dbReference>
<organism evidence="2 3">
    <name type="scientific">Clostridioides difficile NAP08</name>
    <dbReference type="NCBI Taxonomy" id="525259"/>
    <lineage>
        <taxon>Bacteria</taxon>
        <taxon>Bacillati</taxon>
        <taxon>Bacillota</taxon>
        <taxon>Clostridia</taxon>
        <taxon>Peptostreptococcales</taxon>
        <taxon>Peptostreptococcaceae</taxon>
        <taxon>Clostridioides</taxon>
    </lineage>
</organism>